<dbReference type="InterPro" id="IPR019106">
    <property type="entry name" value="T4SS_TrbC"/>
</dbReference>
<evidence type="ECO:0008006" key="3">
    <source>
        <dbReference type="Google" id="ProtNLM"/>
    </source>
</evidence>
<dbReference type="Proteomes" id="UP001500604">
    <property type="component" value="Unassembled WGS sequence"/>
</dbReference>
<sequence>MDWAQETTDLAKKNDRGVPIEYRSIIDNDRDDSLADSNSDIEMLVFISTSMGETSIRGLLESIAGQDNAVAIIRGLLPGDKSLNQTIKQLHTLMQGIEPIPNMILDPTLFQKYDIDSVPTVVVRSHDDEKELARFSGVYGLEWIKEQLNQGASGDMGAYGTVEHIAERNLIDEMQERASKLDIDRMKAEARARVWEKYDFTVLPSAITDRTRLVDPTVVVPKSIKDHEGNTIVEYGVLYNPLNSIPFTRRLVIFDATQKEQVAFVQNLPPIEQKMTVYMTTSIHRDNGWQHLKQIQDQLNAPVFLLNMEIVRTFQLQAVPSVVTANEHHFIVQEYGVGRA</sequence>
<accession>A0ABP8V0B6</accession>
<dbReference type="EMBL" id="BAABFL010000130">
    <property type="protein sequence ID" value="GAA4649317.1"/>
    <property type="molecule type" value="Genomic_DNA"/>
</dbReference>
<comment type="caution">
    <text evidence="1">The sequence shown here is derived from an EMBL/GenBank/DDBJ whole genome shotgun (WGS) entry which is preliminary data.</text>
</comment>
<proteinExistence type="predicted"/>
<organism evidence="1 2">
    <name type="scientific">Kistimonas scapharcae</name>
    <dbReference type="NCBI Taxonomy" id="1036133"/>
    <lineage>
        <taxon>Bacteria</taxon>
        <taxon>Pseudomonadati</taxon>
        <taxon>Pseudomonadota</taxon>
        <taxon>Gammaproteobacteria</taxon>
        <taxon>Oceanospirillales</taxon>
        <taxon>Endozoicomonadaceae</taxon>
        <taxon>Kistimonas</taxon>
    </lineage>
</organism>
<keyword evidence="2" id="KW-1185">Reference proteome</keyword>
<gene>
    <name evidence="1" type="ORF">GCM10023116_15910</name>
</gene>
<evidence type="ECO:0000313" key="2">
    <source>
        <dbReference type="Proteomes" id="UP001500604"/>
    </source>
</evidence>
<dbReference type="Pfam" id="PF09673">
    <property type="entry name" value="TrbC_Ftype"/>
    <property type="match status" value="1"/>
</dbReference>
<evidence type="ECO:0000313" key="1">
    <source>
        <dbReference type="EMBL" id="GAA4649317.1"/>
    </source>
</evidence>
<name>A0ABP8V0B6_9GAMM</name>
<reference evidence="2" key="1">
    <citation type="journal article" date="2019" name="Int. J. Syst. Evol. Microbiol.">
        <title>The Global Catalogue of Microorganisms (GCM) 10K type strain sequencing project: providing services to taxonomists for standard genome sequencing and annotation.</title>
        <authorList>
            <consortium name="The Broad Institute Genomics Platform"/>
            <consortium name="The Broad Institute Genome Sequencing Center for Infectious Disease"/>
            <person name="Wu L."/>
            <person name="Ma J."/>
        </authorList>
    </citation>
    <scope>NUCLEOTIDE SEQUENCE [LARGE SCALE GENOMIC DNA]</scope>
    <source>
        <strain evidence="2">JCM 17805</strain>
    </source>
</reference>
<protein>
    <recommendedName>
        <fullName evidence="3">Conjugal transfer protein</fullName>
    </recommendedName>
</protein>